<organism evidence="1 2">
    <name type="scientific">Favolaschia claudopus</name>
    <dbReference type="NCBI Taxonomy" id="2862362"/>
    <lineage>
        <taxon>Eukaryota</taxon>
        <taxon>Fungi</taxon>
        <taxon>Dikarya</taxon>
        <taxon>Basidiomycota</taxon>
        <taxon>Agaricomycotina</taxon>
        <taxon>Agaricomycetes</taxon>
        <taxon>Agaricomycetidae</taxon>
        <taxon>Agaricales</taxon>
        <taxon>Marasmiineae</taxon>
        <taxon>Mycenaceae</taxon>
        <taxon>Favolaschia</taxon>
    </lineage>
</organism>
<dbReference type="EMBL" id="JAWWNJ010000016">
    <property type="protein sequence ID" value="KAK7040064.1"/>
    <property type="molecule type" value="Genomic_DNA"/>
</dbReference>
<evidence type="ECO:0000313" key="2">
    <source>
        <dbReference type="Proteomes" id="UP001362999"/>
    </source>
</evidence>
<dbReference type="Proteomes" id="UP001362999">
    <property type="component" value="Unassembled WGS sequence"/>
</dbReference>
<gene>
    <name evidence="1" type="ORF">R3P38DRAFT_2902991</name>
</gene>
<evidence type="ECO:0000313" key="1">
    <source>
        <dbReference type="EMBL" id="KAK7040064.1"/>
    </source>
</evidence>
<accession>A0AAW0CMZ3</accession>
<reference evidence="1 2" key="1">
    <citation type="journal article" date="2024" name="J Genomics">
        <title>Draft genome sequencing and assembly of Favolaschia claudopus CIRM-BRFM 2984 isolated from oak limbs.</title>
        <authorList>
            <person name="Navarro D."/>
            <person name="Drula E."/>
            <person name="Chaduli D."/>
            <person name="Cazenave R."/>
            <person name="Ahrendt S."/>
            <person name="Wang J."/>
            <person name="Lipzen A."/>
            <person name="Daum C."/>
            <person name="Barry K."/>
            <person name="Grigoriev I.V."/>
            <person name="Favel A."/>
            <person name="Rosso M.N."/>
            <person name="Martin F."/>
        </authorList>
    </citation>
    <scope>NUCLEOTIDE SEQUENCE [LARGE SCALE GENOMIC DNA]</scope>
    <source>
        <strain evidence="1 2">CIRM-BRFM 2984</strain>
    </source>
</reference>
<name>A0AAW0CMZ3_9AGAR</name>
<proteinExistence type="predicted"/>
<comment type="caution">
    <text evidence="1">The sequence shown here is derived from an EMBL/GenBank/DDBJ whole genome shotgun (WGS) entry which is preliminary data.</text>
</comment>
<dbReference type="AlphaFoldDB" id="A0AAW0CMZ3"/>
<evidence type="ECO:0008006" key="3">
    <source>
        <dbReference type="Google" id="ProtNLM"/>
    </source>
</evidence>
<sequence length="295" mass="33334">MTAGIDESSTVPRLPPELERQIFEQAALSCFQRIPTLMLSAWRVKLWLEPILYRVVIDPDLVDDEEAHVEYPYMPDHTLLQKLSIFPSSNVGLFVRHLLWDLGAQNVDDLLVALSFCVHVVDLFILGGPYLVLLPAINRLQNVSHLAIHVQSLYASGGSIDFASPLFNRLTHLELLGCDSNDFLDALVGLGAVPNLTHISFNVVLDAAAVHEQIRRHTNLQCIVFFEVGQAQHLPLSADDRFVAVRQTRYITDWLRGATTGEDYWWLVERFIEAKRAGKVERSQYMIADDDVSFV</sequence>
<protein>
    <recommendedName>
        <fullName evidence="3">F-box domain-containing protein</fullName>
    </recommendedName>
</protein>
<keyword evidence="2" id="KW-1185">Reference proteome</keyword>